<evidence type="ECO:0000313" key="8">
    <source>
        <dbReference type="WBParaSite" id="TTAC_0000945401-mRNA-1"/>
    </source>
</evidence>
<accession>A0A0R3X7C9</accession>
<dbReference type="STRING" id="6205.A0A0R3X7C9"/>
<sequence>MFECVAVISSKNTPLFFKTSNPDESLPNQFRVYGSLDIVEEKLSKFSSRSSYGDKETASNYLGLLYPIDDHYVYGYVTNTNIKFILVQEVHFTVNELLKSSSAAQVDNQIKKVFETLHDAYVELVSSPFYVPNTPIDPSASDATKKFDHVVDKILKRSADAIISKFLESASFSEIVYEDVVRDVTVRWEAVIVGSVPQGAARLFTTTYTHIPPLAQETPDDPDLLPSFRDPLRHLRLDVDKRCYRDDVSEVANKVEHRVSEGGPRPYQRLSSVSLPKSDRPHNESGAVSSFSAAKRLTSRSKSTKTSFRKTVRIDLNRFSPRYQLKPQVDDFKDALPGEVILASKLKDYDCHMPLLGVDIEGMRELYTATILRDHVLNRLYHRRNFRNLPPEFKYLRKVNFLEFLKATSWTTMDSEIDRDRHFRLLTTDNSKSVLNEIANHFYECDFAELHVFTNWLDSARADPTLLQLQTCKEITRLCVLIGEELTKSNLGFGETSRMELLIVLATSINNRRLRQCLWSQVRSWLDPLIAGLFSPSKCVREETCYTLAYIFSINSLVEDIRHLLPYDIPYDVTLNVLKAIDMFPETFMTYFLLLGYMLEGCPSFSILNCIMERGAMCTNSLMQKRWPLFVYYAIKHWNAMYLRVDPLYPVLLMEKMTLAAMNPLTRKASKMALVALARKFNRSVGAVTHFNPVWSREED</sequence>
<feature type="region of interest" description="Disordered" evidence="5">
    <location>
        <begin position="255"/>
        <end position="304"/>
    </location>
</feature>
<comment type="similarity">
    <text evidence="2">Belongs to the TRAPP small subunits family. Sedlin subfamily.</text>
</comment>
<dbReference type="AlphaFoldDB" id="A0A0R3X7C9"/>
<evidence type="ECO:0000313" key="7">
    <source>
        <dbReference type="Proteomes" id="UP000274429"/>
    </source>
</evidence>
<dbReference type="InterPro" id="IPR044760">
    <property type="entry name" value="TRAPPC2L"/>
</dbReference>
<protein>
    <recommendedName>
        <fullName evidence="4">Trafficking protein particle complex subunit 2-like protein</fullName>
    </recommendedName>
</protein>
<dbReference type="InterPro" id="IPR006722">
    <property type="entry name" value="Sedlin"/>
</dbReference>
<evidence type="ECO:0000256" key="5">
    <source>
        <dbReference type="SAM" id="MobiDB-lite"/>
    </source>
</evidence>
<evidence type="ECO:0000256" key="3">
    <source>
        <dbReference type="ARBA" id="ARBA00022892"/>
    </source>
</evidence>
<dbReference type="CDD" id="cd14854">
    <property type="entry name" value="TRAPPC2L"/>
    <property type="match status" value="1"/>
</dbReference>
<keyword evidence="3" id="KW-0931">ER-Golgi transport</keyword>
<dbReference type="OrthoDB" id="10258445at2759"/>
<evidence type="ECO:0000256" key="1">
    <source>
        <dbReference type="ARBA" id="ARBA00004556"/>
    </source>
</evidence>
<evidence type="ECO:0000256" key="4">
    <source>
        <dbReference type="ARBA" id="ARBA00024408"/>
    </source>
</evidence>
<dbReference type="Gene3D" id="3.30.450.70">
    <property type="match status" value="1"/>
</dbReference>
<comment type="subcellular location">
    <subcellularLocation>
        <location evidence="1">Cytoplasm</location>
        <location evidence="1">Perinuclear region</location>
    </subcellularLocation>
</comment>
<dbReference type="PANTHER" id="PTHR12403">
    <property type="entry name" value="TRAFFICKING PROTEIN PARTICLE COMPLEX SUBUNIT 2"/>
    <property type="match status" value="1"/>
</dbReference>
<dbReference type="Proteomes" id="UP000274429">
    <property type="component" value="Unassembled WGS sequence"/>
</dbReference>
<dbReference type="SUPFAM" id="SSF64356">
    <property type="entry name" value="SNARE-like"/>
    <property type="match status" value="1"/>
</dbReference>
<evidence type="ECO:0000313" key="6">
    <source>
        <dbReference type="EMBL" id="VDM34224.1"/>
    </source>
</evidence>
<keyword evidence="3" id="KW-0813">Transport</keyword>
<evidence type="ECO:0000256" key="2">
    <source>
        <dbReference type="ARBA" id="ARBA00006626"/>
    </source>
</evidence>
<organism evidence="8">
    <name type="scientific">Hydatigena taeniaeformis</name>
    <name type="common">Feline tapeworm</name>
    <name type="synonym">Taenia taeniaeformis</name>
    <dbReference type="NCBI Taxonomy" id="6205"/>
    <lineage>
        <taxon>Eukaryota</taxon>
        <taxon>Metazoa</taxon>
        <taxon>Spiralia</taxon>
        <taxon>Lophotrochozoa</taxon>
        <taxon>Platyhelminthes</taxon>
        <taxon>Cestoda</taxon>
        <taxon>Eucestoda</taxon>
        <taxon>Cyclophyllidea</taxon>
        <taxon>Taeniidae</taxon>
        <taxon>Hydatigera</taxon>
    </lineage>
</organism>
<reference evidence="6 7" key="2">
    <citation type="submission" date="2018-11" db="EMBL/GenBank/DDBJ databases">
        <authorList>
            <consortium name="Pathogen Informatics"/>
        </authorList>
    </citation>
    <scope>NUCLEOTIDE SEQUENCE [LARGE SCALE GENOMIC DNA]</scope>
</reference>
<keyword evidence="7" id="KW-1185">Reference proteome</keyword>
<gene>
    <name evidence="6" type="ORF">TTAC_LOCUS9435</name>
</gene>
<dbReference type="InterPro" id="IPR011012">
    <property type="entry name" value="Longin-like_dom_sf"/>
</dbReference>
<dbReference type="Pfam" id="PF04628">
    <property type="entry name" value="Sedlin_N"/>
    <property type="match status" value="1"/>
</dbReference>
<proteinExistence type="inferred from homology"/>
<reference evidence="8" key="1">
    <citation type="submission" date="2017-02" db="UniProtKB">
        <authorList>
            <consortium name="WormBaseParasite"/>
        </authorList>
    </citation>
    <scope>IDENTIFICATION</scope>
</reference>
<name>A0A0R3X7C9_HYDTA</name>
<dbReference type="EMBL" id="UYWX01020817">
    <property type="protein sequence ID" value="VDM34224.1"/>
    <property type="molecule type" value="Genomic_DNA"/>
</dbReference>
<dbReference type="GO" id="GO:0048471">
    <property type="term" value="C:perinuclear region of cytoplasm"/>
    <property type="evidence" value="ECO:0007669"/>
    <property type="project" value="UniProtKB-SubCell"/>
</dbReference>
<dbReference type="WBParaSite" id="TTAC_0000945401-mRNA-1">
    <property type="protein sequence ID" value="TTAC_0000945401-mRNA-1"/>
    <property type="gene ID" value="TTAC_0000945401"/>
</dbReference>
<dbReference type="GO" id="GO:0006888">
    <property type="term" value="P:endoplasmic reticulum to Golgi vesicle-mediated transport"/>
    <property type="evidence" value="ECO:0007669"/>
    <property type="project" value="InterPro"/>
</dbReference>